<evidence type="ECO:0000313" key="2">
    <source>
        <dbReference type="EMBL" id="WEK36106.1"/>
    </source>
</evidence>
<proteinExistence type="predicted"/>
<evidence type="ECO:0000256" key="1">
    <source>
        <dbReference type="SAM" id="SignalP"/>
    </source>
</evidence>
<protein>
    <submittedName>
        <fullName evidence="2">Conjugal transfer protein TraI</fullName>
    </submittedName>
</protein>
<gene>
    <name evidence="2" type="ORF">P0Y53_01210</name>
</gene>
<dbReference type="AlphaFoldDB" id="A0AAJ5WSA9"/>
<sequence length="225" mass="25955">MKKLRNIVMLLFCLALVCTPTQKANAGIYEVIKAAVVKAIKALDLAIQRQQNAVIWLQNAQKVLENTLSKLKLGEISDWSERQREQYASYFDELRKVKLLITYYQRIRDISETQLKLVNEYGRVWKLIKDDQHFTAEEVTFMAEVYTGILAETVKNVDQLSLVVNSFRVQMSDAQRLEVINEVAEHVNGNYTDLVRFNAQNGKLRLQRAGSAKEIEMVRLLYGLK</sequence>
<dbReference type="Proteomes" id="UP001220610">
    <property type="component" value="Chromosome"/>
</dbReference>
<name>A0AAJ5WSA9_9BACT</name>
<reference evidence="2" key="1">
    <citation type="submission" date="2023-03" db="EMBL/GenBank/DDBJ databases">
        <title>Andean soil-derived lignocellulolytic bacterial consortium as a source of novel taxa and putative plastic-active enzymes.</title>
        <authorList>
            <person name="Diaz-Garcia L."/>
            <person name="Chuvochina M."/>
            <person name="Feuerriegel G."/>
            <person name="Bunk B."/>
            <person name="Sproer C."/>
            <person name="Streit W.R."/>
            <person name="Rodriguez L.M."/>
            <person name="Overmann J."/>
            <person name="Jimenez D.J."/>
        </authorList>
    </citation>
    <scope>NUCLEOTIDE SEQUENCE</scope>
    <source>
        <strain evidence="2">MAG 7</strain>
    </source>
</reference>
<feature type="signal peptide" evidence="1">
    <location>
        <begin position="1"/>
        <end position="26"/>
    </location>
</feature>
<organism evidence="2 3">
    <name type="scientific">Candidatus Pseudobacter hemicellulosilyticus</name>
    <dbReference type="NCBI Taxonomy" id="3121375"/>
    <lineage>
        <taxon>Bacteria</taxon>
        <taxon>Pseudomonadati</taxon>
        <taxon>Bacteroidota</taxon>
        <taxon>Chitinophagia</taxon>
        <taxon>Chitinophagales</taxon>
        <taxon>Chitinophagaceae</taxon>
        <taxon>Pseudobacter</taxon>
    </lineage>
</organism>
<dbReference type="EMBL" id="CP119311">
    <property type="protein sequence ID" value="WEK36106.1"/>
    <property type="molecule type" value="Genomic_DNA"/>
</dbReference>
<keyword evidence="1" id="KW-0732">Signal</keyword>
<evidence type="ECO:0000313" key="3">
    <source>
        <dbReference type="Proteomes" id="UP001220610"/>
    </source>
</evidence>
<feature type="chain" id="PRO_5042533988" evidence="1">
    <location>
        <begin position="27"/>
        <end position="225"/>
    </location>
</feature>
<accession>A0AAJ5WSA9</accession>